<sequence>MNFLANLVRSVFIAILALAGLAMAFVLMLSTAIALGVMYVVAKVRGRPFALAQMWQARRGTQWSFVRTPGAGPSAPAEGDAVYTRDAAVRRPSRPARERNVIDVEARDIG</sequence>
<evidence type="ECO:0000256" key="1">
    <source>
        <dbReference type="SAM" id="Phobius"/>
    </source>
</evidence>
<dbReference type="AlphaFoldDB" id="A0A556AKE4"/>
<dbReference type="Proteomes" id="UP000318405">
    <property type="component" value="Unassembled WGS sequence"/>
</dbReference>
<accession>A0A556AKE4</accession>
<name>A0A556AKE4_9BURK</name>
<dbReference type="OrthoDB" id="8662218at2"/>
<organism evidence="2 3">
    <name type="scientific">Verticiella sediminum</name>
    <dbReference type="NCBI Taxonomy" id="1247510"/>
    <lineage>
        <taxon>Bacteria</taxon>
        <taxon>Pseudomonadati</taxon>
        <taxon>Pseudomonadota</taxon>
        <taxon>Betaproteobacteria</taxon>
        <taxon>Burkholderiales</taxon>
        <taxon>Alcaligenaceae</taxon>
        <taxon>Verticiella</taxon>
    </lineage>
</organism>
<gene>
    <name evidence="2" type="ORF">FOZ76_13995</name>
</gene>
<keyword evidence="1" id="KW-0812">Transmembrane</keyword>
<keyword evidence="1" id="KW-1133">Transmembrane helix</keyword>
<evidence type="ECO:0000313" key="3">
    <source>
        <dbReference type="Proteomes" id="UP000318405"/>
    </source>
</evidence>
<evidence type="ECO:0000313" key="2">
    <source>
        <dbReference type="EMBL" id="TSH93372.1"/>
    </source>
</evidence>
<keyword evidence="3" id="KW-1185">Reference proteome</keyword>
<dbReference type="RefSeq" id="WP_143948890.1">
    <property type="nucleotide sequence ID" value="NZ_BAABMB010000006.1"/>
</dbReference>
<feature type="transmembrane region" description="Helical" evidence="1">
    <location>
        <begin position="12"/>
        <end position="41"/>
    </location>
</feature>
<dbReference type="EMBL" id="VLTJ01000028">
    <property type="protein sequence ID" value="TSH93372.1"/>
    <property type="molecule type" value="Genomic_DNA"/>
</dbReference>
<comment type="caution">
    <text evidence="2">The sequence shown here is derived from an EMBL/GenBank/DDBJ whole genome shotgun (WGS) entry which is preliminary data.</text>
</comment>
<proteinExistence type="predicted"/>
<keyword evidence="1" id="KW-0472">Membrane</keyword>
<protein>
    <submittedName>
        <fullName evidence="2">Uncharacterized protein</fullName>
    </submittedName>
</protein>
<reference evidence="2 3" key="1">
    <citation type="submission" date="2019-07" db="EMBL/GenBank/DDBJ databases">
        <title>Qingshengfaniella alkalisoli gen. nov., sp. nov., isolated from saline soil.</title>
        <authorList>
            <person name="Xu L."/>
            <person name="Huang X.-X."/>
            <person name="Sun J.-Q."/>
        </authorList>
    </citation>
    <scope>NUCLEOTIDE SEQUENCE [LARGE SCALE GENOMIC DNA]</scope>
    <source>
        <strain evidence="2 3">DSM 27279</strain>
    </source>
</reference>